<dbReference type="Gene3D" id="3.30.10.10">
    <property type="entry name" value="Trypsin Inhibitor V, subunit A"/>
    <property type="match status" value="1"/>
</dbReference>
<proteinExistence type="predicted"/>
<reference evidence="2 3" key="1">
    <citation type="submission" date="2015-01" db="EMBL/GenBank/DDBJ databases">
        <title>Genome of Sphingomonas taxi strain 30a.</title>
        <authorList>
            <person name="Eevers N."/>
            <person name="Van Hamme J."/>
            <person name="Bottos E."/>
            <person name="Weyens N."/>
            <person name="Vangronsveld J."/>
        </authorList>
    </citation>
    <scope>NUCLEOTIDE SEQUENCE [LARGE SCALE GENOMIC DNA]</scope>
    <source>
        <strain evidence="2 3">30a</strain>
    </source>
</reference>
<dbReference type="EMBL" id="JXTP01000013">
    <property type="protein sequence ID" value="KIU29734.1"/>
    <property type="molecule type" value="Genomic_DNA"/>
</dbReference>
<protein>
    <recommendedName>
        <fullName evidence="4">Peptidase inhibitor I78 family protein</fullName>
    </recommendedName>
</protein>
<evidence type="ECO:0000313" key="2">
    <source>
        <dbReference type="EMBL" id="KIU29734.1"/>
    </source>
</evidence>
<comment type="caution">
    <text evidence="2">The sequence shown here is derived from an EMBL/GenBank/DDBJ whole genome shotgun (WGS) entry which is preliminary data.</text>
</comment>
<dbReference type="Proteomes" id="UP000033203">
    <property type="component" value="Unassembled WGS sequence"/>
</dbReference>
<dbReference type="PANTHER" id="PTHR39600">
    <property type="entry name" value="PEPTIDASE INHIBITOR I78 FAMILY PROTEIN"/>
    <property type="match status" value="1"/>
</dbReference>
<dbReference type="PROSITE" id="PS51257">
    <property type="entry name" value="PROKAR_LIPOPROTEIN"/>
    <property type="match status" value="1"/>
</dbReference>
<gene>
    <name evidence="2" type="ORF">SR41_02675</name>
</gene>
<sequence>MTTRVWTLAALLPIGLSGCMTMAPPPPPAGPCVVTEEARIRYAGVKFRERMRDAIEYETHSRISRVLRPGDAATMDFRPDRLNILLDDMNEISGLKCG</sequence>
<dbReference type="PATRIC" id="fig|1549858.7.peg.2146"/>
<dbReference type="AlphaFoldDB" id="A0A0D1KZL2"/>
<feature type="signal peptide" evidence="1">
    <location>
        <begin position="1"/>
        <end position="22"/>
    </location>
</feature>
<dbReference type="PANTHER" id="PTHR39600:SF1">
    <property type="entry name" value="PEPTIDASE INHIBITOR I78 FAMILY PROTEIN"/>
    <property type="match status" value="1"/>
</dbReference>
<evidence type="ECO:0000313" key="3">
    <source>
        <dbReference type="Proteomes" id="UP000033203"/>
    </source>
</evidence>
<dbReference type="Pfam" id="PF11720">
    <property type="entry name" value="Inhibitor_I78"/>
    <property type="match status" value="1"/>
</dbReference>
<accession>A0A0D1KZL2</accession>
<evidence type="ECO:0008006" key="4">
    <source>
        <dbReference type="Google" id="ProtNLM"/>
    </source>
</evidence>
<organism evidence="2 3">
    <name type="scientific">Sphingomonas melonis</name>
    <dbReference type="NCBI Taxonomy" id="152682"/>
    <lineage>
        <taxon>Bacteria</taxon>
        <taxon>Pseudomonadati</taxon>
        <taxon>Pseudomonadota</taxon>
        <taxon>Alphaproteobacteria</taxon>
        <taxon>Sphingomonadales</taxon>
        <taxon>Sphingomonadaceae</taxon>
        <taxon>Sphingomonas</taxon>
    </lineage>
</organism>
<feature type="chain" id="PRO_5002232286" description="Peptidase inhibitor I78 family protein" evidence="1">
    <location>
        <begin position="23"/>
        <end position="98"/>
    </location>
</feature>
<dbReference type="InterPro" id="IPR021719">
    <property type="entry name" value="Prot_inh_I78"/>
</dbReference>
<name>A0A0D1KZL2_9SPHN</name>
<evidence type="ECO:0000256" key="1">
    <source>
        <dbReference type="SAM" id="SignalP"/>
    </source>
</evidence>
<keyword evidence="1" id="KW-0732">Signal</keyword>